<keyword evidence="3" id="KW-1185">Reference proteome</keyword>
<dbReference type="EMBL" id="CP009516">
    <property type="protein sequence ID" value="AKB79668.1"/>
    <property type="molecule type" value="Genomic_DNA"/>
</dbReference>
<dbReference type="KEGG" id="mhor:MSHOH_3185"/>
<dbReference type="HOGENOM" id="CLU_032903_16_5_2"/>
<dbReference type="AlphaFoldDB" id="A0A0E3SIB1"/>
<organism evidence="2 3">
    <name type="scientific">Methanosarcina horonobensis HB-1 = JCM 15518</name>
    <dbReference type="NCBI Taxonomy" id="1434110"/>
    <lineage>
        <taxon>Archaea</taxon>
        <taxon>Methanobacteriati</taxon>
        <taxon>Methanobacteriota</taxon>
        <taxon>Stenosarchaea group</taxon>
        <taxon>Methanomicrobia</taxon>
        <taxon>Methanosarcinales</taxon>
        <taxon>Methanosarcinaceae</taxon>
        <taxon>Methanosarcina</taxon>
    </lineage>
</organism>
<dbReference type="InterPro" id="IPR021027">
    <property type="entry name" value="Transposase_put_HTH"/>
</dbReference>
<feature type="domain" description="Transposase putative helix-turn-helix" evidence="1">
    <location>
        <begin position="1"/>
        <end position="46"/>
    </location>
</feature>
<name>A0A0E3SIB1_9EURY</name>
<evidence type="ECO:0000313" key="3">
    <source>
        <dbReference type="Proteomes" id="UP000033101"/>
    </source>
</evidence>
<gene>
    <name evidence="2" type="ORF">MSHOH_3185</name>
</gene>
<dbReference type="RefSeq" id="WP_239451033.1">
    <property type="nucleotide sequence ID" value="NZ_CP009516.1"/>
</dbReference>
<dbReference type="STRING" id="1434110.MSHOH_3185"/>
<evidence type="ECO:0000259" key="1">
    <source>
        <dbReference type="Pfam" id="PF12323"/>
    </source>
</evidence>
<protein>
    <submittedName>
        <fullName evidence="2">Transposase, IS605 OrfB family</fullName>
    </submittedName>
</protein>
<dbReference type="Proteomes" id="UP000033101">
    <property type="component" value="Chromosome"/>
</dbReference>
<dbReference type="PATRIC" id="fig|1434110.4.peg.4100"/>
<evidence type="ECO:0000313" key="2">
    <source>
        <dbReference type="EMBL" id="AKB79668.1"/>
    </source>
</evidence>
<reference evidence="2 3" key="1">
    <citation type="submission" date="2014-07" db="EMBL/GenBank/DDBJ databases">
        <title>Methanogenic archaea and the global carbon cycle.</title>
        <authorList>
            <person name="Henriksen J.R."/>
            <person name="Luke J."/>
            <person name="Reinhart S."/>
            <person name="Benedict M.N."/>
            <person name="Youngblut N.D."/>
            <person name="Metcalf M.E."/>
            <person name="Whitaker R.J."/>
            <person name="Metcalf W.W."/>
        </authorList>
    </citation>
    <scope>NUCLEOTIDE SEQUENCE [LARGE SCALE GENOMIC DNA]</scope>
    <source>
        <strain evidence="2 3">HB-1</strain>
    </source>
</reference>
<proteinExistence type="predicted"/>
<dbReference type="Pfam" id="PF12323">
    <property type="entry name" value="HTH_OrfB_IS605"/>
    <property type="match status" value="1"/>
</dbReference>
<accession>A0A0E3SIB1</accession>
<dbReference type="GeneID" id="70784917"/>
<sequence length="211" mass="24550">MHLTARVKIHPTEDQLKVLWELSDRCCSLYNLALAERKDVWKSKRKSVKYIDQQNKLSEFKKKNPEYKVVYSKTLQGVLKKLDANYKSFFGLRKNGDVTAKSPNFRSRNFFQTIVYNQSGFRLLKTLYGNKIIFSHNVNNVSLDFEISKVFPNIKQVEIYNDDPFKAKGDFYVSITYEVAVPEYVDNNQYQAIDAGITKIVTCINLKGKIH</sequence>